<dbReference type="GO" id="GO:0008270">
    <property type="term" value="F:zinc ion binding"/>
    <property type="evidence" value="ECO:0007669"/>
    <property type="project" value="UniProtKB-KW"/>
</dbReference>
<evidence type="ECO:0000259" key="13">
    <source>
        <dbReference type="PROSITE" id="PS51726"/>
    </source>
</evidence>
<evidence type="ECO:0000256" key="5">
    <source>
        <dbReference type="ARBA" id="ARBA00022723"/>
    </source>
</evidence>
<comment type="similarity">
    <text evidence="2">Belongs to the MYST (SAS/MOZ) family.</text>
</comment>
<keyword evidence="6" id="KW-0863">Zinc-finger</keyword>
<dbReference type="PANTHER" id="PTHR10615:SF217">
    <property type="entry name" value="HISTONE ACETYLTRANSFERASE"/>
    <property type="match status" value="1"/>
</dbReference>
<feature type="compositionally biased region" description="Low complexity" evidence="12">
    <location>
        <begin position="25"/>
        <end position="37"/>
    </location>
</feature>
<dbReference type="EMBL" id="JBJKFK010000002">
    <property type="protein sequence ID" value="KAL3321281.1"/>
    <property type="molecule type" value="Genomic_DNA"/>
</dbReference>
<keyword evidence="15" id="KW-1185">Reference proteome</keyword>
<dbReference type="GO" id="GO:0040029">
    <property type="term" value="P:epigenetic regulation of gene expression"/>
    <property type="evidence" value="ECO:0007669"/>
    <property type="project" value="UniProtKB-ARBA"/>
</dbReference>
<evidence type="ECO:0000256" key="8">
    <source>
        <dbReference type="ARBA" id="ARBA00022853"/>
    </source>
</evidence>
<evidence type="ECO:0000256" key="1">
    <source>
        <dbReference type="ARBA" id="ARBA00004123"/>
    </source>
</evidence>
<dbReference type="PANTHER" id="PTHR10615">
    <property type="entry name" value="HISTONE ACETYLTRANSFERASE"/>
    <property type="match status" value="1"/>
</dbReference>
<dbReference type="PROSITE" id="PS51726">
    <property type="entry name" value="MYST_HAT"/>
    <property type="match status" value="1"/>
</dbReference>
<dbReference type="Gene3D" id="3.40.630.30">
    <property type="match status" value="1"/>
</dbReference>
<dbReference type="GO" id="GO:0061733">
    <property type="term" value="F:protein-lysine-acetyltransferase activity"/>
    <property type="evidence" value="ECO:0007669"/>
    <property type="project" value="UniProtKB-EC"/>
</dbReference>
<dbReference type="InterPro" id="IPR040706">
    <property type="entry name" value="Zf-MYST"/>
</dbReference>
<gene>
    <name evidence="14" type="primary">KAT6B</name>
    <name evidence="14" type="ORF">Ciccas_000037</name>
</gene>
<keyword evidence="9" id="KW-0007">Acetylation</keyword>
<keyword evidence="4" id="KW-0808">Transferase</keyword>
<dbReference type="Pfam" id="PF17772">
    <property type="entry name" value="zf-MYST"/>
    <property type="match status" value="1"/>
</dbReference>
<reference evidence="14 15" key="1">
    <citation type="submission" date="2024-11" db="EMBL/GenBank/DDBJ databases">
        <title>Adaptive evolution of stress response genes in parasites aligns with host niche diversity.</title>
        <authorList>
            <person name="Hahn C."/>
            <person name="Resl P."/>
        </authorList>
    </citation>
    <scope>NUCLEOTIDE SEQUENCE [LARGE SCALE GENOMIC DNA]</scope>
    <source>
        <strain evidence="14">EGGRZ-B1_66</strain>
        <tissue evidence="14">Body</tissue>
    </source>
</reference>
<feature type="region of interest" description="Disordered" evidence="12">
    <location>
        <begin position="79"/>
        <end position="119"/>
    </location>
</feature>
<dbReference type="Proteomes" id="UP001626550">
    <property type="component" value="Unassembled WGS sequence"/>
</dbReference>
<dbReference type="GO" id="GO:0070775">
    <property type="term" value="C:H3 histone acetyltransferase complex"/>
    <property type="evidence" value="ECO:0007669"/>
    <property type="project" value="UniProtKB-ARBA"/>
</dbReference>
<feature type="domain" description="MYST-type HAT" evidence="13">
    <location>
        <begin position="121"/>
        <end position="376"/>
    </location>
</feature>
<accession>A0ABD2QRI3</accession>
<evidence type="ECO:0000256" key="11">
    <source>
        <dbReference type="PIRSR" id="PIRSR602717-51"/>
    </source>
</evidence>
<dbReference type="InterPro" id="IPR016181">
    <property type="entry name" value="Acyl_CoA_acyltransferase"/>
</dbReference>
<dbReference type="AlphaFoldDB" id="A0ABD2QRI3"/>
<evidence type="ECO:0000256" key="9">
    <source>
        <dbReference type="ARBA" id="ARBA00022990"/>
    </source>
</evidence>
<dbReference type="EC" id="2.3.1.48" evidence="3"/>
<name>A0ABD2QRI3_9PLAT</name>
<comment type="caution">
    <text evidence="14">The sequence shown here is derived from an EMBL/GenBank/DDBJ whole genome shotgun (WGS) entry which is preliminary data.</text>
</comment>
<evidence type="ECO:0000313" key="15">
    <source>
        <dbReference type="Proteomes" id="UP001626550"/>
    </source>
</evidence>
<feature type="compositionally biased region" description="Basic residues" evidence="12">
    <location>
        <begin position="1"/>
        <end position="20"/>
    </location>
</feature>
<organism evidence="14 15">
    <name type="scientific">Cichlidogyrus casuarinus</name>
    <dbReference type="NCBI Taxonomy" id="1844966"/>
    <lineage>
        <taxon>Eukaryota</taxon>
        <taxon>Metazoa</taxon>
        <taxon>Spiralia</taxon>
        <taxon>Lophotrochozoa</taxon>
        <taxon>Platyhelminthes</taxon>
        <taxon>Monogenea</taxon>
        <taxon>Monopisthocotylea</taxon>
        <taxon>Dactylogyridea</taxon>
        <taxon>Ancyrocephalidae</taxon>
        <taxon>Cichlidogyrus</taxon>
    </lineage>
</organism>
<dbReference type="Pfam" id="PF01853">
    <property type="entry name" value="MOZ_SAS"/>
    <property type="match status" value="1"/>
</dbReference>
<dbReference type="InterPro" id="IPR002717">
    <property type="entry name" value="HAT_MYST-type"/>
</dbReference>
<evidence type="ECO:0000256" key="2">
    <source>
        <dbReference type="ARBA" id="ARBA00010107"/>
    </source>
</evidence>
<evidence type="ECO:0000313" key="14">
    <source>
        <dbReference type="EMBL" id="KAL3321281.1"/>
    </source>
</evidence>
<keyword evidence="5" id="KW-0479">Metal-binding</keyword>
<feature type="region of interest" description="Disordered" evidence="12">
    <location>
        <begin position="1"/>
        <end position="45"/>
    </location>
</feature>
<evidence type="ECO:0000256" key="7">
    <source>
        <dbReference type="ARBA" id="ARBA00022833"/>
    </source>
</evidence>
<keyword evidence="7" id="KW-0862">Zinc</keyword>
<evidence type="ECO:0000256" key="3">
    <source>
        <dbReference type="ARBA" id="ARBA00013184"/>
    </source>
</evidence>
<dbReference type="InterPro" id="IPR050603">
    <property type="entry name" value="MYST_HAT"/>
</dbReference>
<dbReference type="FunFam" id="3.30.60.60:FF:000001">
    <property type="entry name" value="Histone acetyltransferase"/>
    <property type="match status" value="1"/>
</dbReference>
<evidence type="ECO:0000256" key="6">
    <source>
        <dbReference type="ARBA" id="ARBA00022771"/>
    </source>
</evidence>
<dbReference type="GO" id="GO:0005634">
    <property type="term" value="C:nucleus"/>
    <property type="evidence" value="ECO:0007669"/>
    <property type="project" value="UniProtKB-SubCell"/>
</dbReference>
<comment type="subcellular location">
    <subcellularLocation>
        <location evidence="1">Nucleus</location>
    </subcellularLocation>
</comment>
<dbReference type="FunFam" id="3.40.630.30:FF:000001">
    <property type="entry name" value="Histone acetyltransferase"/>
    <property type="match status" value="1"/>
</dbReference>
<evidence type="ECO:0000256" key="4">
    <source>
        <dbReference type="ARBA" id="ARBA00022679"/>
    </source>
</evidence>
<sequence length="376" mass="43076">MNNRNIRKKLNSKRPHISKVKKSDSSSSGNSSNSDDLSQAEDDVELIMDEVDEHDLFKEQSEMDKKLFQNIQQNLQTSLPPSVENSLMLPPTTNPTLLKKKGKKQEEEVSLASESSDTMLAEPRHPAKIKLGKYLITTWYSAPYPSEYARLNLLYICPHCLKYIKSGEVYQRHTVGFLLHHNLALQEKCTTHFPPGNEIYRSIPDQISVFEVDGHASKLYCQQLCLLAKLFLDHKTLYYDVEPFLFYVAAKHENGLLNLVGYFSKEKRSSQRYNLSCIMVLPPYQRSNFGRFLIDFSYLLSRIEGVPGSPEKPLSQLGRLSYESYWKSRIIEYLIRDPCQLTIFKISSETGIDPHDVAATLQTLATGIRIDPVNFK</sequence>
<dbReference type="Gene3D" id="3.30.60.60">
    <property type="entry name" value="N-acetyl transferase-like"/>
    <property type="match status" value="1"/>
</dbReference>
<keyword evidence="10" id="KW-0539">Nucleus</keyword>
<dbReference type="SUPFAM" id="SSF55729">
    <property type="entry name" value="Acyl-CoA N-acyltransferases (Nat)"/>
    <property type="match status" value="1"/>
</dbReference>
<dbReference type="Gene3D" id="1.10.10.10">
    <property type="entry name" value="Winged helix-like DNA-binding domain superfamily/Winged helix DNA-binding domain"/>
    <property type="match status" value="1"/>
</dbReference>
<keyword evidence="8" id="KW-0156">Chromatin regulator</keyword>
<evidence type="ECO:0000256" key="10">
    <source>
        <dbReference type="ARBA" id="ARBA00023242"/>
    </source>
</evidence>
<proteinExistence type="inferred from homology"/>
<evidence type="ECO:0000256" key="12">
    <source>
        <dbReference type="SAM" id="MobiDB-lite"/>
    </source>
</evidence>
<protein>
    <recommendedName>
        <fullName evidence="3">histone acetyltransferase</fullName>
        <ecNumber evidence="3">2.3.1.48</ecNumber>
    </recommendedName>
</protein>
<feature type="active site" description="Proton donor/acceptor" evidence="11">
    <location>
        <position position="311"/>
    </location>
</feature>
<dbReference type="InterPro" id="IPR036388">
    <property type="entry name" value="WH-like_DNA-bd_sf"/>
</dbReference>